<dbReference type="PANTHER" id="PTHR38926">
    <property type="entry name" value="F-BOX DOMAIN CONTAINING PROTEIN, EXPRESSED"/>
    <property type="match status" value="1"/>
</dbReference>
<evidence type="ECO:0000313" key="1">
    <source>
        <dbReference type="EMBL" id="TFK53408.1"/>
    </source>
</evidence>
<dbReference type="PANTHER" id="PTHR38926:SF5">
    <property type="entry name" value="F-BOX AND LEUCINE-RICH REPEAT PROTEIN 6"/>
    <property type="match status" value="1"/>
</dbReference>
<gene>
    <name evidence="1" type="ORF">OE88DRAFT_1246323</name>
</gene>
<proteinExistence type="predicted"/>
<sequence length="476" mass="52988">MTDSISPITMLPTELLTVIFVYCLPEEQDVWFEGPDLLHAPLLTASVCRLWREVVLQAPLLWRTISFGGRNYDPRSEAAKAKYIDMFATRSGTHPLRMYANLDRRHRDCVRRLFQNVPRCEHLKVHLPPDLRVKGLLPTSPGPLLKTLVLTERTKSSFLNFESGSPSEDIDLSFATGIENLFLCGGAFSRLCVDTVSWTQLTSLKLESVTSEASALRVVARCTALKSCALSFACEGDANSTEVLAGEDHLELLELEDLCLGSPMDCGRGDFEEIAKRLTAPKLKRLELIAPCVRVHIGSPTAWISMIQRSHASVHHLELQTGYCPFATFEGLMDVLSEMPDLETLSIKNQIMQSGDPFDGRAQDFLQALTRPFSDEGGQVQDTLALPSLSRLAIRAPLNLKDPAAFESVERMLRSRCQGRPGSGNNSVYPNCALREAAVIFMGSDQKTKWDLSNWGTLRLESKSKVCNLPVEFWID</sequence>
<dbReference type="AlphaFoldDB" id="A0A5C3NBN6"/>
<dbReference type="Gene3D" id="3.80.10.10">
    <property type="entry name" value="Ribonuclease Inhibitor"/>
    <property type="match status" value="1"/>
</dbReference>
<dbReference type="InterPro" id="IPR036047">
    <property type="entry name" value="F-box-like_dom_sf"/>
</dbReference>
<keyword evidence="2" id="KW-1185">Reference proteome</keyword>
<accession>A0A5C3NBN6</accession>
<dbReference type="EMBL" id="ML213507">
    <property type="protein sequence ID" value="TFK53408.1"/>
    <property type="molecule type" value="Genomic_DNA"/>
</dbReference>
<dbReference type="Proteomes" id="UP000305948">
    <property type="component" value="Unassembled WGS sequence"/>
</dbReference>
<evidence type="ECO:0000313" key="2">
    <source>
        <dbReference type="Proteomes" id="UP000305948"/>
    </source>
</evidence>
<organism evidence="1 2">
    <name type="scientific">Heliocybe sulcata</name>
    <dbReference type="NCBI Taxonomy" id="5364"/>
    <lineage>
        <taxon>Eukaryota</taxon>
        <taxon>Fungi</taxon>
        <taxon>Dikarya</taxon>
        <taxon>Basidiomycota</taxon>
        <taxon>Agaricomycotina</taxon>
        <taxon>Agaricomycetes</taxon>
        <taxon>Gloeophyllales</taxon>
        <taxon>Gloeophyllaceae</taxon>
        <taxon>Heliocybe</taxon>
    </lineage>
</organism>
<dbReference type="OrthoDB" id="2269034at2759"/>
<reference evidence="1 2" key="1">
    <citation type="journal article" date="2019" name="Nat. Ecol. Evol.">
        <title>Megaphylogeny resolves global patterns of mushroom evolution.</title>
        <authorList>
            <person name="Varga T."/>
            <person name="Krizsan K."/>
            <person name="Foldi C."/>
            <person name="Dima B."/>
            <person name="Sanchez-Garcia M."/>
            <person name="Sanchez-Ramirez S."/>
            <person name="Szollosi G.J."/>
            <person name="Szarkandi J.G."/>
            <person name="Papp V."/>
            <person name="Albert L."/>
            <person name="Andreopoulos W."/>
            <person name="Angelini C."/>
            <person name="Antonin V."/>
            <person name="Barry K.W."/>
            <person name="Bougher N.L."/>
            <person name="Buchanan P."/>
            <person name="Buyck B."/>
            <person name="Bense V."/>
            <person name="Catcheside P."/>
            <person name="Chovatia M."/>
            <person name="Cooper J."/>
            <person name="Damon W."/>
            <person name="Desjardin D."/>
            <person name="Finy P."/>
            <person name="Geml J."/>
            <person name="Haridas S."/>
            <person name="Hughes K."/>
            <person name="Justo A."/>
            <person name="Karasinski D."/>
            <person name="Kautmanova I."/>
            <person name="Kiss B."/>
            <person name="Kocsube S."/>
            <person name="Kotiranta H."/>
            <person name="LaButti K.M."/>
            <person name="Lechner B.E."/>
            <person name="Liimatainen K."/>
            <person name="Lipzen A."/>
            <person name="Lukacs Z."/>
            <person name="Mihaltcheva S."/>
            <person name="Morgado L.N."/>
            <person name="Niskanen T."/>
            <person name="Noordeloos M.E."/>
            <person name="Ohm R.A."/>
            <person name="Ortiz-Santana B."/>
            <person name="Ovrebo C."/>
            <person name="Racz N."/>
            <person name="Riley R."/>
            <person name="Savchenko A."/>
            <person name="Shiryaev A."/>
            <person name="Soop K."/>
            <person name="Spirin V."/>
            <person name="Szebenyi C."/>
            <person name="Tomsovsky M."/>
            <person name="Tulloss R.E."/>
            <person name="Uehling J."/>
            <person name="Grigoriev I.V."/>
            <person name="Vagvolgyi C."/>
            <person name="Papp T."/>
            <person name="Martin F.M."/>
            <person name="Miettinen O."/>
            <person name="Hibbett D.S."/>
            <person name="Nagy L.G."/>
        </authorList>
    </citation>
    <scope>NUCLEOTIDE SEQUENCE [LARGE SCALE GENOMIC DNA]</scope>
    <source>
        <strain evidence="1 2">OMC1185</strain>
    </source>
</reference>
<protein>
    <submittedName>
        <fullName evidence="1">Uncharacterized protein</fullName>
    </submittedName>
</protein>
<dbReference type="SUPFAM" id="SSF81383">
    <property type="entry name" value="F-box domain"/>
    <property type="match status" value="1"/>
</dbReference>
<dbReference type="Gene3D" id="1.20.1280.50">
    <property type="match status" value="1"/>
</dbReference>
<dbReference type="InterPro" id="IPR032675">
    <property type="entry name" value="LRR_dom_sf"/>
</dbReference>
<name>A0A5C3NBN6_9AGAM</name>